<keyword evidence="9" id="KW-0067">ATP-binding</keyword>
<evidence type="ECO:0000256" key="6">
    <source>
        <dbReference type="ARBA" id="ARBA00022679"/>
    </source>
</evidence>
<feature type="region of interest" description="Disordered" evidence="12">
    <location>
        <begin position="1035"/>
        <end position="1057"/>
    </location>
</feature>
<keyword evidence="18" id="KW-1185">Reference proteome</keyword>
<feature type="compositionally biased region" description="Gly residues" evidence="12">
    <location>
        <begin position="1039"/>
        <end position="1057"/>
    </location>
</feature>
<dbReference type="Gene3D" id="1.10.287.130">
    <property type="match status" value="1"/>
</dbReference>
<dbReference type="Gene3D" id="3.40.50.2300">
    <property type="match status" value="1"/>
</dbReference>
<dbReference type="GO" id="GO:0005524">
    <property type="term" value="F:ATP binding"/>
    <property type="evidence" value="ECO:0007669"/>
    <property type="project" value="UniProtKB-KW"/>
</dbReference>
<feature type="region of interest" description="Disordered" evidence="12">
    <location>
        <begin position="1082"/>
        <end position="1115"/>
    </location>
</feature>
<dbReference type="GO" id="GO:0000155">
    <property type="term" value="F:phosphorelay sensor kinase activity"/>
    <property type="evidence" value="ECO:0007669"/>
    <property type="project" value="InterPro"/>
</dbReference>
<dbReference type="CDD" id="cd16922">
    <property type="entry name" value="HATPase_EvgS-ArcB-TorS-like"/>
    <property type="match status" value="1"/>
</dbReference>
<dbReference type="InterPro" id="IPR004358">
    <property type="entry name" value="Sig_transdc_His_kin-like_C"/>
</dbReference>
<dbReference type="SMART" id="SM00091">
    <property type="entry name" value="PAS"/>
    <property type="match status" value="4"/>
</dbReference>
<feature type="domain" description="PAS" evidence="15">
    <location>
        <begin position="376"/>
        <end position="449"/>
    </location>
</feature>
<evidence type="ECO:0000259" key="16">
    <source>
        <dbReference type="PROSITE" id="PS50113"/>
    </source>
</evidence>
<evidence type="ECO:0000259" key="13">
    <source>
        <dbReference type="PROSITE" id="PS50109"/>
    </source>
</evidence>
<feature type="domain" description="PAC" evidence="16">
    <location>
        <begin position="325"/>
        <end position="379"/>
    </location>
</feature>
<dbReference type="PROSITE" id="PS50112">
    <property type="entry name" value="PAS"/>
    <property type="match status" value="4"/>
</dbReference>
<reference evidence="17 18" key="1">
    <citation type="journal article" date="2024" name="Nat. Commun.">
        <title>Phylogenomics reveals the evolutionary origins of lichenization in chlorophyte algae.</title>
        <authorList>
            <person name="Puginier C."/>
            <person name="Libourel C."/>
            <person name="Otte J."/>
            <person name="Skaloud P."/>
            <person name="Haon M."/>
            <person name="Grisel S."/>
            <person name="Petersen M."/>
            <person name="Berrin J.G."/>
            <person name="Delaux P.M."/>
            <person name="Dal Grande F."/>
            <person name="Keller J."/>
        </authorList>
    </citation>
    <scope>NUCLEOTIDE SEQUENCE [LARGE SCALE GENOMIC DNA]</scope>
    <source>
        <strain evidence="17 18">SAG 245.80</strain>
    </source>
</reference>
<dbReference type="InterPro" id="IPR005467">
    <property type="entry name" value="His_kinase_dom"/>
</dbReference>
<organism evidence="17 18">
    <name type="scientific">Elliptochloris bilobata</name>
    <dbReference type="NCBI Taxonomy" id="381761"/>
    <lineage>
        <taxon>Eukaryota</taxon>
        <taxon>Viridiplantae</taxon>
        <taxon>Chlorophyta</taxon>
        <taxon>core chlorophytes</taxon>
        <taxon>Trebouxiophyceae</taxon>
        <taxon>Trebouxiophyceae incertae sedis</taxon>
        <taxon>Elliptochloris clade</taxon>
        <taxon>Elliptochloris</taxon>
    </lineage>
</organism>
<dbReference type="InterPro" id="IPR000700">
    <property type="entry name" value="PAS-assoc_C"/>
</dbReference>
<dbReference type="PRINTS" id="PR00344">
    <property type="entry name" value="BCTRLSENSOR"/>
</dbReference>
<dbReference type="EMBL" id="JALJOU010000030">
    <property type="protein sequence ID" value="KAK9834966.1"/>
    <property type="molecule type" value="Genomic_DNA"/>
</dbReference>
<dbReference type="SMART" id="SM00448">
    <property type="entry name" value="REC"/>
    <property type="match status" value="1"/>
</dbReference>
<dbReference type="SMART" id="SM00387">
    <property type="entry name" value="HATPase_c"/>
    <property type="match status" value="1"/>
</dbReference>
<evidence type="ECO:0000313" key="18">
    <source>
        <dbReference type="Proteomes" id="UP001445335"/>
    </source>
</evidence>
<dbReference type="Proteomes" id="UP001445335">
    <property type="component" value="Unassembled WGS sequence"/>
</dbReference>
<feature type="modified residue" description="4-aspartylphosphate" evidence="11">
    <location>
        <position position="1211"/>
    </location>
</feature>
<dbReference type="InterPro" id="IPR036097">
    <property type="entry name" value="HisK_dim/P_sf"/>
</dbReference>
<evidence type="ECO:0000256" key="11">
    <source>
        <dbReference type="PROSITE-ProRule" id="PRU00169"/>
    </source>
</evidence>
<protein>
    <recommendedName>
        <fullName evidence="2">histidine kinase</fullName>
        <ecNumber evidence="2">2.7.13.3</ecNumber>
    </recommendedName>
</protein>
<keyword evidence="5" id="KW-0716">Sensory transduction</keyword>
<dbReference type="InterPro" id="IPR011006">
    <property type="entry name" value="CheY-like_superfamily"/>
</dbReference>
<evidence type="ECO:0000256" key="10">
    <source>
        <dbReference type="ARBA" id="ARBA00023012"/>
    </source>
</evidence>
<dbReference type="PANTHER" id="PTHR45339:SF1">
    <property type="entry name" value="HYBRID SIGNAL TRANSDUCTION HISTIDINE KINASE J"/>
    <property type="match status" value="1"/>
</dbReference>
<feature type="region of interest" description="Disordered" evidence="12">
    <location>
        <begin position="802"/>
        <end position="879"/>
    </location>
</feature>
<dbReference type="SUPFAM" id="SSF47384">
    <property type="entry name" value="Homodimeric domain of signal transducing histidine kinase"/>
    <property type="match status" value="1"/>
</dbReference>
<keyword evidence="3" id="KW-0675">Receptor</keyword>
<keyword evidence="3" id="KW-0600">Photoreceptor protein</keyword>
<keyword evidence="10" id="KW-0902">Two-component regulatory system</keyword>
<feature type="domain" description="PAS" evidence="15">
    <location>
        <begin position="151"/>
        <end position="174"/>
    </location>
</feature>
<dbReference type="InterPro" id="IPR035965">
    <property type="entry name" value="PAS-like_dom_sf"/>
</dbReference>
<keyword evidence="8" id="KW-0418">Kinase</keyword>
<evidence type="ECO:0000256" key="2">
    <source>
        <dbReference type="ARBA" id="ARBA00012438"/>
    </source>
</evidence>
<dbReference type="CDD" id="cd17546">
    <property type="entry name" value="REC_hyHK_CKI1_RcsC-like"/>
    <property type="match status" value="1"/>
</dbReference>
<dbReference type="PROSITE" id="PS50109">
    <property type="entry name" value="HIS_KIN"/>
    <property type="match status" value="1"/>
</dbReference>
<evidence type="ECO:0000256" key="3">
    <source>
        <dbReference type="ARBA" id="ARBA00022543"/>
    </source>
</evidence>
<dbReference type="CDD" id="cd00130">
    <property type="entry name" value="PAS"/>
    <property type="match status" value="4"/>
</dbReference>
<feature type="domain" description="Response regulatory" evidence="14">
    <location>
        <begin position="1160"/>
        <end position="1279"/>
    </location>
</feature>
<dbReference type="EC" id="2.7.13.3" evidence="2"/>
<evidence type="ECO:0000256" key="8">
    <source>
        <dbReference type="ARBA" id="ARBA00022777"/>
    </source>
</evidence>
<dbReference type="Gene3D" id="3.30.450.20">
    <property type="entry name" value="PAS domain"/>
    <property type="match status" value="4"/>
</dbReference>
<feature type="domain" description="PAS" evidence="15">
    <location>
        <begin position="257"/>
        <end position="324"/>
    </location>
</feature>
<evidence type="ECO:0000256" key="1">
    <source>
        <dbReference type="ARBA" id="ARBA00000085"/>
    </source>
</evidence>
<dbReference type="Pfam" id="PF00072">
    <property type="entry name" value="Response_reg"/>
    <property type="match status" value="1"/>
</dbReference>
<dbReference type="PROSITE" id="PS50113">
    <property type="entry name" value="PAC"/>
    <property type="match status" value="3"/>
</dbReference>
<dbReference type="CDD" id="cd00082">
    <property type="entry name" value="HisKA"/>
    <property type="match status" value="1"/>
</dbReference>
<dbReference type="InterPro" id="IPR003594">
    <property type="entry name" value="HATPase_dom"/>
</dbReference>
<feature type="domain" description="PAS" evidence="15">
    <location>
        <begin position="30"/>
        <end position="77"/>
    </location>
</feature>
<dbReference type="Pfam" id="PF02518">
    <property type="entry name" value="HATPase_c"/>
    <property type="match status" value="1"/>
</dbReference>
<comment type="caution">
    <text evidence="17">The sequence shown here is derived from an EMBL/GenBank/DDBJ whole genome shotgun (WGS) entry which is preliminary data.</text>
</comment>
<feature type="domain" description="PAC" evidence="16">
    <location>
        <begin position="450"/>
        <end position="504"/>
    </location>
</feature>
<gene>
    <name evidence="17" type="ORF">WJX81_000233</name>
</gene>
<evidence type="ECO:0000259" key="14">
    <source>
        <dbReference type="PROSITE" id="PS50110"/>
    </source>
</evidence>
<dbReference type="InterPro" id="IPR000014">
    <property type="entry name" value="PAS"/>
</dbReference>
<dbReference type="InterPro" id="IPR036890">
    <property type="entry name" value="HATPase_C_sf"/>
</dbReference>
<dbReference type="InterPro" id="IPR001789">
    <property type="entry name" value="Sig_transdc_resp-reg_receiver"/>
</dbReference>
<evidence type="ECO:0000313" key="17">
    <source>
        <dbReference type="EMBL" id="KAK9834966.1"/>
    </source>
</evidence>
<dbReference type="InterPro" id="IPR001610">
    <property type="entry name" value="PAC"/>
</dbReference>
<evidence type="ECO:0000256" key="5">
    <source>
        <dbReference type="ARBA" id="ARBA00022606"/>
    </source>
</evidence>
<dbReference type="Gene3D" id="3.30.565.10">
    <property type="entry name" value="Histidine kinase-like ATPase, C-terminal domain"/>
    <property type="match status" value="1"/>
</dbReference>
<accession>A0AAW1RNN4</accession>
<evidence type="ECO:0000256" key="7">
    <source>
        <dbReference type="ARBA" id="ARBA00022741"/>
    </source>
</evidence>
<dbReference type="InterPro" id="IPR003661">
    <property type="entry name" value="HisK_dim/P_dom"/>
</dbReference>
<dbReference type="GO" id="GO:0009881">
    <property type="term" value="F:photoreceptor activity"/>
    <property type="evidence" value="ECO:0007669"/>
    <property type="project" value="UniProtKB-KW"/>
</dbReference>
<evidence type="ECO:0000256" key="4">
    <source>
        <dbReference type="ARBA" id="ARBA00022553"/>
    </source>
</evidence>
<dbReference type="SMART" id="SM00388">
    <property type="entry name" value="HisKA"/>
    <property type="match status" value="1"/>
</dbReference>
<dbReference type="SUPFAM" id="SSF55785">
    <property type="entry name" value="PYP-like sensor domain (PAS domain)"/>
    <property type="match status" value="4"/>
</dbReference>
<keyword evidence="4 11" id="KW-0597">Phosphoprotein</keyword>
<dbReference type="SMART" id="SM00086">
    <property type="entry name" value="PAC"/>
    <property type="match status" value="3"/>
</dbReference>
<proteinExistence type="predicted"/>
<keyword evidence="3" id="KW-0157">Chromophore</keyword>
<feature type="compositionally biased region" description="Low complexity" evidence="12">
    <location>
        <begin position="675"/>
        <end position="695"/>
    </location>
</feature>
<dbReference type="GO" id="GO:0009637">
    <property type="term" value="P:response to blue light"/>
    <property type="evidence" value="ECO:0007669"/>
    <property type="project" value="UniProtKB-ARBA"/>
</dbReference>
<feature type="region of interest" description="Disordered" evidence="12">
    <location>
        <begin position="670"/>
        <end position="704"/>
    </location>
</feature>
<keyword evidence="7" id="KW-0547">Nucleotide-binding</keyword>
<keyword evidence="6" id="KW-0808">Transferase</keyword>
<evidence type="ECO:0000256" key="9">
    <source>
        <dbReference type="ARBA" id="ARBA00022840"/>
    </source>
</evidence>
<evidence type="ECO:0000256" key="12">
    <source>
        <dbReference type="SAM" id="MobiDB-lite"/>
    </source>
</evidence>
<name>A0AAW1RNN4_9CHLO</name>
<evidence type="ECO:0000259" key="15">
    <source>
        <dbReference type="PROSITE" id="PS50112"/>
    </source>
</evidence>
<dbReference type="Pfam" id="PF13426">
    <property type="entry name" value="PAS_9"/>
    <property type="match status" value="4"/>
</dbReference>
<feature type="domain" description="Histidine kinase" evidence="13">
    <location>
        <begin position="525"/>
        <end position="802"/>
    </location>
</feature>
<dbReference type="PROSITE" id="PS50110">
    <property type="entry name" value="RESPONSE_REGULATORY"/>
    <property type="match status" value="1"/>
</dbReference>
<feature type="domain" description="PAC" evidence="16">
    <location>
        <begin position="201"/>
        <end position="254"/>
    </location>
</feature>
<dbReference type="PANTHER" id="PTHR45339">
    <property type="entry name" value="HYBRID SIGNAL TRANSDUCTION HISTIDINE KINASE J"/>
    <property type="match status" value="1"/>
</dbReference>
<dbReference type="NCBIfam" id="TIGR00229">
    <property type="entry name" value="sensory_box"/>
    <property type="match status" value="3"/>
</dbReference>
<dbReference type="SUPFAM" id="SSF55874">
    <property type="entry name" value="ATPase domain of HSP90 chaperone/DNA topoisomerase II/histidine kinase"/>
    <property type="match status" value="1"/>
</dbReference>
<sequence>MDFNGSNAAALDHLSVSLLISDPLCVNHPVIYANEAFLCLTGFSRGEVVGRPVRTVLLSREADPAALAKVDAAVEQGNEASVELLCCRRDCAPFWGHVSVTHLMDNGRAAHCMWAVSSREADREQQRLLELRDRALNHIAGGIFIAAWDTGALVYVNQGFVRLTGFPADEAIGQPWTFLEAEGMAGAVAEASAAVAAGQEAEFEAQLRTKAGEWLWAQVQLRPVRQEGSTAADNVVGVVTDIRGRRSTAEAMHLCDKALAATNEAIVITDPNIADNPVVYCNAGFERLTGFSKNEVIGRNCRFMQGPDTDQTALAELRSAIEARQPVIVELINYRKDGSKFWNQVSITPITDRAGCVANFVAVQQDVTERKASEAAFQLRDHALSNLSEGITIADPNLPDTPIVYVNEAFCRITGYAREEVIGRNCRFLQGPDTDPEVVERLRTALEQGSEVTAEVLNYKRTGERFWNLLSMTPVRDAGGRVMSYIGVQSDITELVRRKEAEKELQEAKVAAETATEAKSMFLANMSHEIRTPLNGMIAVAQLLLSTNLTPEQRELSETILDSGDTLLTILGDILDFSKIDHNSMVLESAPVDLRALVEGTVEMVAAEANKKGLELAYLLSEPLLTRRVLGDAIRIRQVLANILANAVKFTERGEVVVCATVSPEHDSLPASVLAQPQASTSPTSAASGARPANPAGGGDAAGSRAAAADVGAGAVAGEAAAPRMRIHFTIRDTGIGISTDSMKKLFQCFRQGHESMSRKYGGTGLGLAISRRLAELMGGTIWVESQAASGSTFHFTLQLPWAPDPEQAGDSAGSQPDGAPDASGPLAMENGVGSNGAGAGAAAPTGAPHSPGKAPQQPLAPMLRTRGGAGSPAAAPQGLGWRQLSADSAADWSGPSDAECTVLRARRVAVNVAHQPTADQVLQSCRMLGMDAVAGPAASHDTTCDFAIVGVQEAVAALRAGWKGRPVVVLGRRDGVPMGLHPLVSFVARPVKHVRLATALLKASALMRSMSQHVPLHSGARAAAAASGAFNVPPAHARGGGRSSSGGPSEGGAGGAYGGAGDVRAFNDVMAWHRRTSLDNSALERPELPHPNAETFEDDSCGGQAVQGSRLRRHGHRNSGFGWADTIKEEGQHGYGSGSVGTQSTVSSSSSSSGPAALRILIAEDNLVNQKVLLKVLQRVLPDARPKVVSNGCEALQELEAAVYDLVFMDIHMPIMDGLEASRQIQAKYPPHVRPRIVALSADTLQVMHDKGREVGIEEFICKPFRVEDLQRVLAHARPLCSPTAG</sequence>
<dbReference type="SUPFAM" id="SSF52172">
    <property type="entry name" value="CheY-like"/>
    <property type="match status" value="1"/>
</dbReference>
<comment type="catalytic activity">
    <reaction evidence="1">
        <text>ATP + protein L-histidine = ADP + protein N-phospho-L-histidine.</text>
        <dbReference type="EC" id="2.7.13.3"/>
    </reaction>
</comment>
<dbReference type="Pfam" id="PF00512">
    <property type="entry name" value="HisKA"/>
    <property type="match status" value="1"/>
</dbReference>
<dbReference type="FunFam" id="1.10.287.130:FF:000002">
    <property type="entry name" value="Two-component osmosensing histidine kinase"/>
    <property type="match status" value="1"/>
</dbReference>